<dbReference type="SUPFAM" id="SSF88723">
    <property type="entry name" value="PIN domain-like"/>
    <property type="match status" value="1"/>
</dbReference>
<organism evidence="1">
    <name type="scientific">Candidatus Kentrum sp. FW</name>
    <dbReference type="NCBI Taxonomy" id="2126338"/>
    <lineage>
        <taxon>Bacteria</taxon>
        <taxon>Pseudomonadati</taxon>
        <taxon>Pseudomonadota</taxon>
        <taxon>Gammaproteobacteria</taxon>
        <taxon>Candidatus Kentrum</taxon>
    </lineage>
</organism>
<sequence>MKPKIYLETSIISYLAARPSRDLVVAAHQQITAEWWYEQRERFDLYISELVMSEAGAGDPEAAARRLAFLAGLPSLTIQEKTFTLAKYLLESGAVPQKAKDDALHISMATAQGMDFPLTWNCRHIANATMRGRIEQICRTYGFEPPIIATPEQILEK</sequence>
<reference evidence="1" key="1">
    <citation type="submission" date="2019-02" db="EMBL/GenBank/DDBJ databases">
        <authorList>
            <person name="Gruber-Vodicka R. H."/>
            <person name="Seah K. B. B."/>
        </authorList>
    </citation>
    <scope>NUCLEOTIDE SEQUENCE</scope>
    <source>
        <strain evidence="1">BECK_BZ131</strain>
    </source>
</reference>
<dbReference type="AlphaFoldDB" id="A0A450TXK6"/>
<dbReference type="InterPro" id="IPR029060">
    <property type="entry name" value="PIN-like_dom_sf"/>
</dbReference>
<dbReference type="CDD" id="cd18687">
    <property type="entry name" value="PIN_VapC-like"/>
    <property type="match status" value="1"/>
</dbReference>
<name>A0A450TXK6_9GAMM</name>
<proteinExistence type="predicted"/>
<evidence type="ECO:0008006" key="2">
    <source>
        <dbReference type="Google" id="ProtNLM"/>
    </source>
</evidence>
<dbReference type="EMBL" id="CAADFE010000056">
    <property type="protein sequence ID" value="VFJ73987.1"/>
    <property type="molecule type" value="Genomic_DNA"/>
</dbReference>
<evidence type="ECO:0000313" key="1">
    <source>
        <dbReference type="EMBL" id="VFJ73987.1"/>
    </source>
</evidence>
<gene>
    <name evidence="1" type="ORF">BECKFW1821C_GA0114237_105619</name>
</gene>
<accession>A0A450TXK6</accession>
<protein>
    <recommendedName>
        <fullName evidence="2">PIN domain-containing protein</fullName>
    </recommendedName>
</protein>